<keyword evidence="2" id="KW-0413">Isomerase</keyword>
<dbReference type="SUPFAM" id="SSF89372">
    <property type="entry name" value="Fucose-specific lectin"/>
    <property type="match status" value="1"/>
</dbReference>
<evidence type="ECO:0000256" key="1">
    <source>
        <dbReference type="ARBA" id="ARBA00010219"/>
    </source>
</evidence>
<organism evidence="3 4">
    <name type="scientific">Aphanomyces astaci</name>
    <name type="common">Crayfish plague agent</name>
    <dbReference type="NCBI Taxonomy" id="112090"/>
    <lineage>
        <taxon>Eukaryota</taxon>
        <taxon>Sar</taxon>
        <taxon>Stramenopiles</taxon>
        <taxon>Oomycota</taxon>
        <taxon>Saprolegniomycetes</taxon>
        <taxon>Saprolegniales</taxon>
        <taxon>Verrucalvaceae</taxon>
        <taxon>Aphanomyces</taxon>
    </lineage>
</organism>
<proteinExistence type="inferred from homology"/>
<dbReference type="SUPFAM" id="SSF54506">
    <property type="entry name" value="Diaminopimelate epimerase-like"/>
    <property type="match status" value="2"/>
</dbReference>
<dbReference type="Pfam" id="PF01678">
    <property type="entry name" value="DAP_epimerase"/>
    <property type="match status" value="2"/>
</dbReference>
<protein>
    <recommendedName>
        <fullName evidence="5">Diaminopimelate epimerase</fullName>
    </recommendedName>
</protein>
<dbReference type="GO" id="GO:0005829">
    <property type="term" value="C:cytosol"/>
    <property type="evidence" value="ECO:0007669"/>
    <property type="project" value="TreeGrafter"/>
</dbReference>
<dbReference type="HAMAP" id="MF_00197">
    <property type="entry name" value="DAP_epimerase"/>
    <property type="match status" value="1"/>
</dbReference>
<accession>A0A418C6N9</accession>
<evidence type="ECO:0000313" key="3">
    <source>
        <dbReference type="EMBL" id="RHY66448.1"/>
    </source>
</evidence>
<dbReference type="EMBL" id="QUTB01003718">
    <property type="protein sequence ID" value="RHY66448.1"/>
    <property type="molecule type" value="Genomic_DNA"/>
</dbReference>
<dbReference type="GO" id="GO:0009089">
    <property type="term" value="P:lysine biosynthetic process via diaminopimelate"/>
    <property type="evidence" value="ECO:0007669"/>
    <property type="project" value="InterPro"/>
</dbReference>
<dbReference type="PANTHER" id="PTHR31689:SF0">
    <property type="entry name" value="DIAMINOPIMELATE EPIMERASE"/>
    <property type="match status" value="1"/>
</dbReference>
<evidence type="ECO:0000313" key="4">
    <source>
        <dbReference type="Proteomes" id="UP000283543"/>
    </source>
</evidence>
<dbReference type="VEuPathDB" id="FungiDB:H257_08869"/>
<dbReference type="AlphaFoldDB" id="A0A418C6N9"/>
<evidence type="ECO:0000256" key="2">
    <source>
        <dbReference type="ARBA" id="ARBA00023235"/>
    </source>
</evidence>
<comment type="caution">
    <text evidence="3">The sequence shown here is derived from an EMBL/GenBank/DDBJ whole genome shotgun (WGS) entry which is preliminary data.</text>
</comment>
<sequence>MLVPFTKFNGAGNDFVLIDNRSLGLHLTSAQAIRLCDRQLGIGADGLLLVVPCPSESADVAWEFWQCDGDTASFCGNGSRCFVRFVQSLLGHTNPVTFETGAGIVSGALVAATSDIAVLLPPPTALSLHATVHLASGPHVVHSVNTGVTKKLRLHVVTTVASPHGANANFVQVLGPNHLRVRTFERGVEGETLACGSGVAAAALVAAIVHGFTSPVKIDVRSGATLGIQFATPTSSQDQSFTNVLLIGPAEATFSGTVGLIARDASNKLWALLQRVDGSWLSFWYADMATGSSSQIAVKADWQGFINVYFTSADGLSFQEQKQTASDSFDAGTQLPLSFEAFATTSDISGLNQLFFTQRSGLTSGFLKTAQGGWDPVVAFDDVNHFTKLVATESTRLPGSQELFALLKNQTVYRLVRDFHGTWEPQWRLFASSVKQFFAGDASNLALALDNQGIVYSLKGNGAVRQPLGNATMDKTIVSQSLLLAIDGTSYTLKEWTVRGDGTYNFEWKVVPGAVACLDAAVTKDANARAAVFCIDIANTNRILYSNTSYEVDGGWSGTWTPLGGTSPLTWRSVAAATIASGALVVLAVDDTQGFVYKLQQTGVNGSWPSFWTLLLASPVSNLTVVTWPSGQVSGLAMSATTSVLVSFDLEPEDGDAASAMRVPEGAVAGFSVAMDFNQQTQLFCVSASTALVTVTTLPMNVGSYSPIETLPSLGDNIVAVFATDQLDITPTS</sequence>
<reference evidence="3 4" key="1">
    <citation type="submission" date="2018-08" db="EMBL/GenBank/DDBJ databases">
        <title>Aphanomyces genome sequencing and annotation.</title>
        <authorList>
            <person name="Minardi D."/>
            <person name="Oidtmann B."/>
            <person name="Van Der Giezen M."/>
            <person name="Studholme D.J."/>
        </authorList>
    </citation>
    <scope>NUCLEOTIDE SEQUENCE [LARGE SCALE GENOMIC DNA]</scope>
    <source>
        <strain evidence="3 4">Si</strain>
    </source>
</reference>
<name>A0A418C6N9_APHAT</name>
<dbReference type="Proteomes" id="UP000283543">
    <property type="component" value="Unassembled WGS sequence"/>
</dbReference>
<dbReference type="NCBIfam" id="TIGR00652">
    <property type="entry name" value="DapF"/>
    <property type="match status" value="1"/>
</dbReference>
<comment type="similarity">
    <text evidence="1">Belongs to the diaminopimelate epimerase family.</text>
</comment>
<dbReference type="PANTHER" id="PTHR31689">
    <property type="entry name" value="DIAMINOPIMELATE EPIMERASE, CHLOROPLASTIC"/>
    <property type="match status" value="1"/>
</dbReference>
<dbReference type="GO" id="GO:0008837">
    <property type="term" value="F:diaminopimelate epimerase activity"/>
    <property type="evidence" value="ECO:0007669"/>
    <property type="project" value="InterPro"/>
</dbReference>
<dbReference type="Gene3D" id="3.10.310.10">
    <property type="entry name" value="Diaminopimelate Epimerase, Chain A, domain 1"/>
    <property type="match status" value="2"/>
</dbReference>
<evidence type="ECO:0008006" key="5">
    <source>
        <dbReference type="Google" id="ProtNLM"/>
    </source>
</evidence>
<dbReference type="InterPro" id="IPR001653">
    <property type="entry name" value="DAP_epimerase_DapF"/>
</dbReference>
<gene>
    <name evidence="3" type="ORF">DYB34_011593</name>
</gene>